<dbReference type="Proteomes" id="UP001059934">
    <property type="component" value="Chromosome"/>
</dbReference>
<protein>
    <submittedName>
        <fullName evidence="2">Uncharacterized protein</fullName>
    </submittedName>
</protein>
<name>A0ABY5TSU4_9GAMM</name>
<reference evidence="2" key="1">
    <citation type="submission" date="2022-08" db="EMBL/GenBank/DDBJ databases">
        <title>Catabolic pathway analysis in culturable SAR92 clade bacteria reveals their overlooked roles in DMSP degradation in coastal seas.</title>
        <authorList>
            <person name="He X."/>
            <person name="Zhang X."/>
            <person name="Zhang Y."/>
        </authorList>
    </citation>
    <scope>NUCLEOTIDE SEQUENCE</scope>
    <source>
        <strain evidence="2">H455</strain>
    </source>
</reference>
<organism evidence="2 4">
    <name type="scientific">SAR92 clade bacterium H455</name>
    <dbReference type="NCBI Taxonomy" id="2974818"/>
    <lineage>
        <taxon>Bacteria</taxon>
        <taxon>Pseudomonadati</taxon>
        <taxon>Pseudomonadota</taxon>
        <taxon>Gammaproteobacteria</taxon>
        <taxon>Cellvibrionales</taxon>
        <taxon>Porticoccaceae</taxon>
        <taxon>SAR92 clade</taxon>
    </lineage>
</organism>
<proteinExistence type="predicted"/>
<evidence type="ECO:0000313" key="4">
    <source>
        <dbReference type="Proteomes" id="UP001059934"/>
    </source>
</evidence>
<sequence length="44" mass="4860">MLYAQVVELVDDGQEPECRDRQDAGSDHAQRVADIGTKQLSVES</sequence>
<gene>
    <name evidence="2" type="ORF">NYF23_03010</name>
    <name evidence="3" type="ORF">NYF23_03015</name>
</gene>
<dbReference type="EMBL" id="CP103416">
    <property type="protein sequence ID" value="UVW35592.1"/>
    <property type="molecule type" value="Genomic_DNA"/>
</dbReference>
<dbReference type="EMBL" id="CP103416">
    <property type="protein sequence ID" value="UVW35591.1"/>
    <property type="molecule type" value="Genomic_DNA"/>
</dbReference>
<keyword evidence="4" id="KW-1185">Reference proteome</keyword>
<evidence type="ECO:0000313" key="2">
    <source>
        <dbReference type="EMBL" id="UVW35591.1"/>
    </source>
</evidence>
<accession>A0ABY5TSU4</accession>
<evidence type="ECO:0000313" key="3">
    <source>
        <dbReference type="EMBL" id="UVW35592.1"/>
    </source>
</evidence>
<feature type="region of interest" description="Disordered" evidence="1">
    <location>
        <begin position="9"/>
        <end position="44"/>
    </location>
</feature>
<feature type="compositionally biased region" description="Basic and acidic residues" evidence="1">
    <location>
        <begin position="16"/>
        <end position="31"/>
    </location>
</feature>
<evidence type="ECO:0000256" key="1">
    <source>
        <dbReference type="SAM" id="MobiDB-lite"/>
    </source>
</evidence>